<feature type="compositionally biased region" description="Basic and acidic residues" evidence="7">
    <location>
        <begin position="278"/>
        <end position="303"/>
    </location>
</feature>
<evidence type="ECO:0000256" key="3">
    <source>
        <dbReference type="ARBA" id="ARBA00022692"/>
    </source>
</evidence>
<feature type="transmembrane region" description="Helical" evidence="8">
    <location>
        <begin position="1065"/>
        <end position="1085"/>
    </location>
</feature>
<evidence type="ECO:0000313" key="11">
    <source>
        <dbReference type="Proteomes" id="UP000078383"/>
    </source>
</evidence>
<keyword evidence="5 8" id="KW-0472">Membrane</keyword>
<feature type="transmembrane region" description="Helical" evidence="8">
    <location>
        <begin position="1160"/>
        <end position="1180"/>
    </location>
</feature>
<gene>
    <name evidence="10" type="ORF">ERS852502_02274</name>
</gene>
<sequence>MKKALRKNFYMEIRHSLGRFLSIFFIVAIGCAFFSGIRASEPDMRYSGDAYFDEKNLMDIQVMSTMGLTKDDLDAIRAVDGVLDAEGSYATDVLCTIRGNQVAVHVMALQDKMNQVQLEDGRLPEKENECVIDADYLDGKNLKIGDKITLSSGTSDSLEDTLKTDTFTIVGTVSSPEYIAFHRGSTTIGNGSVSAFLCVPEKAFSLDVYTEITVQVEGAKEATAFTKEYEEHVDSVLKKVQAIKAEREQARYDEITSTAQEKVDEAQDELAQAEQDLTDGKKEAEEELASAREKLDAAQKELERGRNQLAASKLELEQSRNLLISKQKELDQSKAQVEQGAQELSEKQIALTTLRNQLAQLKEQEESLEDQRQELLAQQTQMQQKKDELLKAKEELQQQAEDYQSAYQQIYQPLKKSYEELNTQYELLLQNYEALKEEYDRKQEAGEEDPELKAQLEQLEAEKTAMEEKLTELKANLDKMELEAKAAEAEIQKNQTKIEAGLTQINEGLPAVEAGIAQIEEGIPVLQDNIQKLTDVLTQGDAAILTASRQIDQAKAQITSGQQQIDSGWQQISEGQKKIEEAQQQLSSGTKELEDGWAVYEEGRIEAQKKIEDGERQITEAREELAKAQQKIDDLEKPKWYVYDRNNLTEYSGYGDNADRMRAIGKVFPLIFFLVAALISLTTMTRMVEEERTQIGTLKALGYGNASIVGKYLWYAILATLTGGVFGILIGEKIIPYIIITAYKILYRHMHDVVIPYNLYYAVTACAAALACTVIATLFSCMKELREQAAELMRPPTPKQGKRVFLERVPFIWKNLNFTWKSTVRNLVRYKKRFFMTVFGIGGCMGMMLFGFGLKDSISAIVPLQYEQIQLYDGDVILKEDVTEEERNEVQKELDTDKKVSVTAENLLKNIEISSGESSQEVYLDVPKDVEAFKKFVVIRDRKTKEIYSLDDKGAILTEKVAKLLEINVGDKLTIDTDDGEKTVLISAICENYMGHYLYMTSEVYEKTFGEAPVYNSIYYRTQDRTTEEAKDVGENIMKCDGTLSISYTTSLKKQVDHMLESLDIVIIVLIISAGMLAFVVLYNLNNINITERKRELATLKVLGFYDKEVSSYVYRENILLTLIGALAGLLIGKILHRFIVETVEIDSVMFGRNIDPPSFLYAFLLTVAFSLFVNGVMYFKLKKINMVESLKSVE</sequence>
<feature type="transmembrane region" description="Helical" evidence="8">
    <location>
        <begin position="759"/>
        <end position="779"/>
    </location>
</feature>
<dbReference type="OrthoDB" id="5137249at2"/>
<evidence type="ECO:0000256" key="2">
    <source>
        <dbReference type="ARBA" id="ARBA00022475"/>
    </source>
</evidence>
<evidence type="ECO:0000256" key="1">
    <source>
        <dbReference type="ARBA" id="ARBA00004651"/>
    </source>
</evidence>
<dbReference type="GO" id="GO:0005886">
    <property type="term" value="C:plasma membrane"/>
    <property type="evidence" value="ECO:0007669"/>
    <property type="project" value="UniProtKB-SubCell"/>
</dbReference>
<dbReference type="PANTHER" id="PTHR30287">
    <property type="entry name" value="MEMBRANE COMPONENT OF PREDICTED ABC SUPERFAMILY METABOLITE UPTAKE TRANSPORTER"/>
    <property type="match status" value="1"/>
</dbReference>
<protein>
    <submittedName>
        <fullName evidence="10">Outer membrane-specific lipoprotein transporter subunit LolE</fullName>
    </submittedName>
</protein>
<accession>A0A175A131</accession>
<dbReference type="AlphaFoldDB" id="A0A175A131"/>
<dbReference type="EMBL" id="CZBX01000010">
    <property type="protein sequence ID" value="CUQ90739.1"/>
    <property type="molecule type" value="Genomic_DNA"/>
</dbReference>
<feature type="transmembrane region" description="Helical" evidence="8">
    <location>
        <begin position="1119"/>
        <end position="1140"/>
    </location>
</feature>
<keyword evidence="4 8" id="KW-1133">Transmembrane helix</keyword>
<keyword evidence="3 8" id="KW-0812">Transmembrane</keyword>
<dbReference type="PANTHER" id="PTHR30287:SF1">
    <property type="entry name" value="INNER MEMBRANE PROTEIN"/>
    <property type="match status" value="1"/>
</dbReference>
<dbReference type="SUPFAM" id="SSF57997">
    <property type="entry name" value="Tropomyosin"/>
    <property type="match status" value="1"/>
</dbReference>
<dbReference type="Pfam" id="PF02687">
    <property type="entry name" value="FtsX"/>
    <property type="match status" value="2"/>
</dbReference>
<keyword evidence="2" id="KW-1003">Cell membrane</keyword>
<feature type="transmembrane region" description="Helical" evidence="8">
    <location>
        <begin position="667"/>
        <end position="684"/>
    </location>
</feature>
<keyword evidence="6" id="KW-0175">Coiled coil</keyword>
<dbReference type="Gene3D" id="1.10.287.1490">
    <property type="match status" value="1"/>
</dbReference>
<evidence type="ECO:0000256" key="7">
    <source>
        <dbReference type="SAM" id="MobiDB-lite"/>
    </source>
</evidence>
<evidence type="ECO:0000256" key="4">
    <source>
        <dbReference type="ARBA" id="ARBA00022989"/>
    </source>
</evidence>
<feature type="transmembrane region" description="Helical" evidence="8">
    <location>
        <begin position="712"/>
        <end position="739"/>
    </location>
</feature>
<feature type="transmembrane region" description="Helical" evidence="8">
    <location>
        <begin position="834"/>
        <end position="854"/>
    </location>
</feature>
<evidence type="ECO:0000256" key="6">
    <source>
        <dbReference type="SAM" id="Coils"/>
    </source>
</evidence>
<dbReference type="PROSITE" id="PS51257">
    <property type="entry name" value="PROKAR_LIPOPROTEIN"/>
    <property type="match status" value="1"/>
</dbReference>
<evidence type="ECO:0000259" key="9">
    <source>
        <dbReference type="Pfam" id="PF02687"/>
    </source>
</evidence>
<dbReference type="RefSeq" id="WP_055172964.1">
    <property type="nucleotide sequence ID" value="NZ_CZBX01000010.1"/>
</dbReference>
<keyword evidence="10" id="KW-0449">Lipoprotein</keyword>
<evidence type="ECO:0000256" key="8">
    <source>
        <dbReference type="SAM" id="Phobius"/>
    </source>
</evidence>
<dbReference type="CDD" id="cd06503">
    <property type="entry name" value="ATP-synt_Fo_b"/>
    <property type="match status" value="1"/>
</dbReference>
<proteinExistence type="predicted"/>
<dbReference type="InterPro" id="IPR038766">
    <property type="entry name" value="Membrane_comp_ABC_pdt"/>
</dbReference>
<dbReference type="Proteomes" id="UP000078383">
    <property type="component" value="Unassembled WGS sequence"/>
</dbReference>
<feature type="domain" description="ABC3 transporter permease C-terminal" evidence="9">
    <location>
        <begin position="667"/>
        <end position="781"/>
    </location>
</feature>
<feature type="region of interest" description="Disordered" evidence="7">
    <location>
        <begin position="275"/>
        <end position="303"/>
    </location>
</feature>
<feature type="coiled-coil region" evidence="6">
    <location>
        <begin position="572"/>
        <end position="638"/>
    </location>
</feature>
<feature type="domain" description="ABC3 transporter permease C-terminal" evidence="9">
    <location>
        <begin position="1069"/>
        <end position="1186"/>
    </location>
</feature>
<evidence type="ECO:0000313" key="10">
    <source>
        <dbReference type="EMBL" id="CUQ90739.1"/>
    </source>
</evidence>
<feature type="transmembrane region" description="Helical" evidence="8">
    <location>
        <begin position="20"/>
        <end position="37"/>
    </location>
</feature>
<name>A0A175A131_9FIRM</name>
<evidence type="ECO:0000256" key="5">
    <source>
        <dbReference type="ARBA" id="ARBA00023136"/>
    </source>
</evidence>
<organism evidence="10 11">
    <name type="scientific">[Ruminococcus] torques</name>
    <dbReference type="NCBI Taxonomy" id="33039"/>
    <lineage>
        <taxon>Bacteria</taxon>
        <taxon>Bacillati</taxon>
        <taxon>Bacillota</taxon>
        <taxon>Clostridia</taxon>
        <taxon>Lachnospirales</taxon>
        <taxon>Lachnospiraceae</taxon>
        <taxon>Mediterraneibacter</taxon>
    </lineage>
</organism>
<reference evidence="10 11" key="1">
    <citation type="submission" date="2015-09" db="EMBL/GenBank/DDBJ databases">
        <authorList>
            <consortium name="Pathogen Informatics"/>
        </authorList>
    </citation>
    <scope>NUCLEOTIDE SEQUENCE [LARGE SCALE GENOMIC DNA]</scope>
    <source>
        <strain evidence="10 11">2789STDY5834889</strain>
    </source>
</reference>
<comment type="subcellular location">
    <subcellularLocation>
        <location evidence="1">Cell membrane</location>
        <topology evidence="1">Multi-pass membrane protein</topology>
    </subcellularLocation>
</comment>
<dbReference type="InterPro" id="IPR003838">
    <property type="entry name" value="ABC3_permease_C"/>
</dbReference>